<dbReference type="OrthoDB" id="2958007at2759"/>
<dbReference type="Pfam" id="PF20151">
    <property type="entry name" value="DUF6533"/>
    <property type="match status" value="1"/>
</dbReference>
<evidence type="ECO:0000313" key="2">
    <source>
        <dbReference type="EMBL" id="KIJ65215.1"/>
    </source>
</evidence>
<sequence>MAIQSVMINAFRLHASKFMKVSGLCILTYDYAVTLDREVDLMWGTKWCIARSLFYLARYLPFVDAGIYHYCESRSGAKSTNGTPQHSTTATEAYIPTPQMLSPLLRTQMNT</sequence>
<evidence type="ECO:0000313" key="3">
    <source>
        <dbReference type="Proteomes" id="UP000053820"/>
    </source>
</evidence>
<dbReference type="AlphaFoldDB" id="A0A0C9W2I4"/>
<reference evidence="2 3" key="1">
    <citation type="submission" date="2014-04" db="EMBL/GenBank/DDBJ databases">
        <title>Evolutionary Origins and Diversification of the Mycorrhizal Mutualists.</title>
        <authorList>
            <consortium name="DOE Joint Genome Institute"/>
            <consortium name="Mycorrhizal Genomics Consortium"/>
            <person name="Kohler A."/>
            <person name="Kuo A."/>
            <person name="Nagy L.G."/>
            <person name="Floudas D."/>
            <person name="Copeland A."/>
            <person name="Barry K.W."/>
            <person name="Cichocki N."/>
            <person name="Veneault-Fourrey C."/>
            <person name="LaButti K."/>
            <person name="Lindquist E.A."/>
            <person name="Lipzen A."/>
            <person name="Lundell T."/>
            <person name="Morin E."/>
            <person name="Murat C."/>
            <person name="Riley R."/>
            <person name="Ohm R."/>
            <person name="Sun H."/>
            <person name="Tunlid A."/>
            <person name="Henrissat B."/>
            <person name="Grigoriev I.V."/>
            <person name="Hibbett D.S."/>
            <person name="Martin F."/>
        </authorList>
    </citation>
    <scope>NUCLEOTIDE SEQUENCE [LARGE SCALE GENOMIC DNA]</scope>
    <source>
        <strain evidence="2 3">MD-312</strain>
    </source>
</reference>
<gene>
    <name evidence="2" type="ORF">HYDPIDRAFT_27935</name>
</gene>
<feature type="domain" description="DUF6533" evidence="1">
    <location>
        <begin position="20"/>
        <end position="63"/>
    </location>
</feature>
<accession>A0A0C9W2I4</accession>
<dbReference type="EMBL" id="KN839844">
    <property type="protein sequence ID" value="KIJ65215.1"/>
    <property type="molecule type" value="Genomic_DNA"/>
</dbReference>
<dbReference type="HOGENOM" id="CLU_2158765_0_0_1"/>
<name>A0A0C9W2I4_9AGAM</name>
<dbReference type="InterPro" id="IPR045340">
    <property type="entry name" value="DUF6533"/>
</dbReference>
<evidence type="ECO:0000259" key="1">
    <source>
        <dbReference type="Pfam" id="PF20151"/>
    </source>
</evidence>
<keyword evidence="3" id="KW-1185">Reference proteome</keyword>
<dbReference type="Proteomes" id="UP000053820">
    <property type="component" value="Unassembled WGS sequence"/>
</dbReference>
<proteinExistence type="predicted"/>
<organism evidence="2 3">
    <name type="scientific">Hydnomerulius pinastri MD-312</name>
    <dbReference type="NCBI Taxonomy" id="994086"/>
    <lineage>
        <taxon>Eukaryota</taxon>
        <taxon>Fungi</taxon>
        <taxon>Dikarya</taxon>
        <taxon>Basidiomycota</taxon>
        <taxon>Agaricomycotina</taxon>
        <taxon>Agaricomycetes</taxon>
        <taxon>Agaricomycetidae</taxon>
        <taxon>Boletales</taxon>
        <taxon>Boletales incertae sedis</taxon>
        <taxon>Leucogyrophana</taxon>
    </lineage>
</organism>
<protein>
    <recommendedName>
        <fullName evidence="1">DUF6533 domain-containing protein</fullName>
    </recommendedName>
</protein>